<proteinExistence type="predicted"/>
<comment type="caution">
    <text evidence="2">The sequence shown here is derived from an EMBL/GenBank/DDBJ whole genome shotgun (WGS) entry which is preliminary data.</text>
</comment>
<feature type="compositionally biased region" description="Low complexity" evidence="1">
    <location>
        <begin position="223"/>
        <end position="233"/>
    </location>
</feature>
<reference evidence="3" key="2">
    <citation type="journal article" date="2021" name="Sci. Data">
        <title>Chromosome-scale genome sequencing, assembly and annotation of six genomes from subfamily Leishmaniinae.</title>
        <authorList>
            <person name="Almutairi H."/>
            <person name="Urbaniak M.D."/>
            <person name="Bates M.D."/>
            <person name="Jariyapan N."/>
            <person name="Kwakye-Nuako G."/>
            <person name="Thomaz Soccol V."/>
            <person name="Al-Salem W.S."/>
            <person name="Dillon R.J."/>
            <person name="Bates P.A."/>
            <person name="Gatherer D."/>
        </authorList>
    </citation>
    <scope>NUCLEOTIDE SEQUENCE [LARGE SCALE GENOMIC DNA]</scope>
</reference>
<dbReference type="PANTHER" id="PTHR23244:SF498">
    <property type="entry name" value="C2 DOMAIN-CONTAINING PROTEIN"/>
    <property type="match status" value="1"/>
</dbReference>
<name>A0A836GUC8_9TRYP</name>
<organism evidence="2 3">
    <name type="scientific">Leishmania orientalis</name>
    <dbReference type="NCBI Taxonomy" id="2249476"/>
    <lineage>
        <taxon>Eukaryota</taxon>
        <taxon>Discoba</taxon>
        <taxon>Euglenozoa</taxon>
        <taxon>Kinetoplastea</taxon>
        <taxon>Metakinetoplastina</taxon>
        <taxon>Trypanosomatida</taxon>
        <taxon>Trypanosomatidae</taxon>
        <taxon>Leishmaniinae</taxon>
        <taxon>Leishmania</taxon>
    </lineage>
</organism>
<gene>
    <name evidence="2" type="ORF">LSCM4_00659</name>
</gene>
<dbReference type="SMART" id="SM00612">
    <property type="entry name" value="Kelch"/>
    <property type="match status" value="1"/>
</dbReference>
<evidence type="ECO:0000313" key="3">
    <source>
        <dbReference type="Proteomes" id="UP000674143"/>
    </source>
</evidence>
<dbReference type="RefSeq" id="XP_067058837.1">
    <property type="nucleotide sequence ID" value="XM_067202736.1"/>
</dbReference>
<protein>
    <submittedName>
        <fullName evidence="2">Uncharacterized protein</fullName>
    </submittedName>
</protein>
<dbReference type="Gene3D" id="2.120.10.80">
    <property type="entry name" value="Kelch-type beta propeller"/>
    <property type="match status" value="2"/>
</dbReference>
<reference evidence="3" key="1">
    <citation type="journal article" date="2021" name="Microbiol. Resour. Announc.">
        <title>LGAAP: Leishmaniinae Genome Assembly and Annotation Pipeline.</title>
        <authorList>
            <person name="Almutairi H."/>
            <person name="Urbaniak M.D."/>
            <person name="Bates M.D."/>
            <person name="Jariyapan N."/>
            <person name="Kwakye-Nuako G."/>
            <person name="Thomaz-Soccol V."/>
            <person name="Al-Salem W.S."/>
            <person name="Dillon R.J."/>
            <person name="Bates P.A."/>
            <person name="Gatherer D."/>
        </authorList>
    </citation>
    <scope>NUCLEOTIDE SEQUENCE [LARGE SCALE GENOMIC DNA]</scope>
</reference>
<feature type="region of interest" description="Disordered" evidence="1">
    <location>
        <begin position="209"/>
        <end position="233"/>
    </location>
</feature>
<feature type="region of interest" description="Disordered" evidence="1">
    <location>
        <begin position="17"/>
        <end position="36"/>
    </location>
</feature>
<dbReference type="Proteomes" id="UP000674143">
    <property type="component" value="Unassembled WGS sequence"/>
</dbReference>
<keyword evidence="3" id="KW-1185">Reference proteome</keyword>
<evidence type="ECO:0000313" key="2">
    <source>
        <dbReference type="EMBL" id="KAG5465206.1"/>
    </source>
</evidence>
<dbReference type="InterPro" id="IPR015915">
    <property type="entry name" value="Kelch-typ_b-propeller"/>
</dbReference>
<dbReference type="InterPro" id="IPR006652">
    <property type="entry name" value="Kelch_1"/>
</dbReference>
<feature type="compositionally biased region" description="Polar residues" evidence="1">
    <location>
        <begin position="17"/>
        <end position="28"/>
    </location>
</feature>
<dbReference type="EMBL" id="JAFHLR010000036">
    <property type="protein sequence ID" value="KAG5465206.1"/>
    <property type="molecule type" value="Genomic_DNA"/>
</dbReference>
<evidence type="ECO:0000256" key="1">
    <source>
        <dbReference type="SAM" id="MobiDB-lite"/>
    </source>
</evidence>
<dbReference type="PANTHER" id="PTHR23244">
    <property type="entry name" value="KELCH REPEAT DOMAIN"/>
    <property type="match status" value="1"/>
</dbReference>
<sequence length="485" mass="52502">MTQPCNGLSEYPYAEATSASAKRTSPTPKNAPPPWAASIVGSTTTCTEDRVFVIGGFDVYTQRIVSYTRIWDVGTHTWTRLPDAPIRVAHASAAAVPGEGSIVLFGGWGGEKCNAELWYLHPRRPDVAAVVADVVSQPGRGGLGGGGPTANPANARARLLKGDHEALLQWDWLEADPRVSARPVGRYGHAVASGVSALTVRWQTCLPSPPAAGSVEPSDEASRSAGAGSALSGVSMPTSVEPVLYVFGGNDTNSRLNDVWRLWLAPSIQRRVAHWERLEFAPGVSPCPREDAVLAFDAARQCLWLYGGRTATDVLDDLWYLSLSSASSLGGFAWTPVHPLGGHSFSPSRRGSAPWRIPTTAVVESGSLYVLFSDTPLSAKRLFACDRVPLHRFCLTTHHWLYIPFCDDEGSSSRSSTSLRTSLRSSQQPRSFRFAASCACNRFLFWLKDLADDEFSISLSMPAVVHVELNVPAPKSAKRRTDRSR</sequence>
<dbReference type="Pfam" id="PF01344">
    <property type="entry name" value="Kelch_1"/>
    <property type="match status" value="1"/>
</dbReference>
<dbReference type="KEGG" id="loi:92356670"/>
<dbReference type="SUPFAM" id="SSF117281">
    <property type="entry name" value="Kelch motif"/>
    <property type="match status" value="1"/>
</dbReference>
<accession>A0A836GUC8</accession>
<dbReference type="GeneID" id="92356670"/>
<dbReference type="AlphaFoldDB" id="A0A836GUC8"/>